<proteinExistence type="predicted"/>
<accession>A0A0E9TJ21</accession>
<dbReference type="AlphaFoldDB" id="A0A0E9TJ21"/>
<protein>
    <submittedName>
        <fullName evidence="1">Uncharacterized protein</fullName>
    </submittedName>
</protein>
<reference evidence="1" key="1">
    <citation type="submission" date="2014-11" db="EMBL/GenBank/DDBJ databases">
        <authorList>
            <person name="Amaro Gonzalez C."/>
        </authorList>
    </citation>
    <scope>NUCLEOTIDE SEQUENCE</scope>
</reference>
<organism evidence="1">
    <name type="scientific">Anguilla anguilla</name>
    <name type="common">European freshwater eel</name>
    <name type="synonym">Muraena anguilla</name>
    <dbReference type="NCBI Taxonomy" id="7936"/>
    <lineage>
        <taxon>Eukaryota</taxon>
        <taxon>Metazoa</taxon>
        <taxon>Chordata</taxon>
        <taxon>Craniata</taxon>
        <taxon>Vertebrata</taxon>
        <taxon>Euteleostomi</taxon>
        <taxon>Actinopterygii</taxon>
        <taxon>Neopterygii</taxon>
        <taxon>Teleostei</taxon>
        <taxon>Anguilliformes</taxon>
        <taxon>Anguillidae</taxon>
        <taxon>Anguilla</taxon>
    </lineage>
</organism>
<reference evidence="1" key="2">
    <citation type="journal article" date="2015" name="Fish Shellfish Immunol.">
        <title>Early steps in the European eel (Anguilla anguilla)-Vibrio vulnificus interaction in the gills: Role of the RtxA13 toxin.</title>
        <authorList>
            <person name="Callol A."/>
            <person name="Pajuelo D."/>
            <person name="Ebbesson L."/>
            <person name="Teles M."/>
            <person name="MacKenzie S."/>
            <person name="Amaro C."/>
        </authorList>
    </citation>
    <scope>NUCLEOTIDE SEQUENCE</scope>
</reference>
<sequence>MAHIVDSLALPDREETDHAVLSHADATKWKTWPGSR</sequence>
<evidence type="ECO:0000313" key="1">
    <source>
        <dbReference type="EMBL" id="JAH52875.1"/>
    </source>
</evidence>
<name>A0A0E9TJ21_ANGAN</name>
<dbReference type="EMBL" id="GBXM01055702">
    <property type="protein sequence ID" value="JAH52875.1"/>
    <property type="molecule type" value="Transcribed_RNA"/>
</dbReference>